<keyword evidence="1" id="KW-0808">Transferase</keyword>
<sequence>MDKNAIKKYAVWARQELISRVSQRALIYGISAGEMQENVDSINGKLLTRREKSQRAALISRVKQMGYEQVIEEVAYTWFNRFCALRFMEVNGYLPSHVRVFT</sequence>
<name>A0A9D1JLQ8_9BACT</name>
<reference evidence="1" key="2">
    <citation type="journal article" date="2021" name="PeerJ">
        <title>Extensive microbial diversity within the chicken gut microbiome revealed by metagenomics and culture.</title>
        <authorList>
            <person name="Gilroy R."/>
            <person name="Ravi A."/>
            <person name="Getino M."/>
            <person name="Pursley I."/>
            <person name="Horton D.L."/>
            <person name="Alikhan N.F."/>
            <person name="Baker D."/>
            <person name="Gharbi K."/>
            <person name="Hall N."/>
            <person name="Watson M."/>
            <person name="Adriaenssens E.M."/>
            <person name="Foster-Nyarko E."/>
            <person name="Jarju S."/>
            <person name="Secka A."/>
            <person name="Antonio M."/>
            <person name="Oren A."/>
            <person name="Chaudhuri R.R."/>
            <person name="La Ragione R."/>
            <person name="Hildebrand F."/>
            <person name="Pallen M.J."/>
        </authorList>
    </citation>
    <scope>NUCLEOTIDE SEQUENCE</scope>
    <source>
        <strain evidence="1">6276</strain>
    </source>
</reference>
<feature type="non-terminal residue" evidence="1">
    <location>
        <position position="102"/>
    </location>
</feature>
<accession>A0A9D1JLQ8</accession>
<dbReference type="GO" id="GO:0008168">
    <property type="term" value="F:methyltransferase activity"/>
    <property type="evidence" value="ECO:0007669"/>
    <property type="project" value="UniProtKB-KW"/>
</dbReference>
<keyword evidence="1" id="KW-0489">Methyltransferase</keyword>
<dbReference type="Proteomes" id="UP000823928">
    <property type="component" value="Unassembled WGS sequence"/>
</dbReference>
<protein>
    <submittedName>
        <fullName evidence="1">SAM-dependent methyltransferase</fullName>
    </submittedName>
</protein>
<evidence type="ECO:0000313" key="2">
    <source>
        <dbReference type="Proteomes" id="UP000823928"/>
    </source>
</evidence>
<dbReference type="AlphaFoldDB" id="A0A9D1JLQ8"/>
<dbReference type="EMBL" id="DVIU01000020">
    <property type="protein sequence ID" value="HIS35181.1"/>
    <property type="molecule type" value="Genomic_DNA"/>
</dbReference>
<evidence type="ECO:0000313" key="1">
    <source>
        <dbReference type="EMBL" id="HIS35181.1"/>
    </source>
</evidence>
<comment type="caution">
    <text evidence="1">The sequence shown here is derived from an EMBL/GenBank/DDBJ whole genome shotgun (WGS) entry which is preliminary data.</text>
</comment>
<dbReference type="GO" id="GO:0032259">
    <property type="term" value="P:methylation"/>
    <property type="evidence" value="ECO:0007669"/>
    <property type="project" value="UniProtKB-KW"/>
</dbReference>
<reference evidence="1" key="1">
    <citation type="submission" date="2020-10" db="EMBL/GenBank/DDBJ databases">
        <authorList>
            <person name="Gilroy R."/>
        </authorList>
    </citation>
    <scope>NUCLEOTIDE SEQUENCE</scope>
    <source>
        <strain evidence="1">6276</strain>
    </source>
</reference>
<proteinExistence type="predicted"/>
<gene>
    <name evidence="1" type="ORF">IAC10_00925</name>
</gene>
<organism evidence="1 2">
    <name type="scientific">Candidatus Scatousia excrementigallinarum</name>
    <dbReference type="NCBI Taxonomy" id="2840935"/>
    <lineage>
        <taxon>Bacteria</taxon>
        <taxon>Candidatus Scatousia</taxon>
    </lineage>
</organism>